<keyword evidence="1" id="KW-1133">Transmembrane helix</keyword>
<dbReference type="EMBL" id="CP022272">
    <property type="protein sequence ID" value="ASJ98656.1"/>
    <property type="molecule type" value="Genomic_DNA"/>
</dbReference>
<feature type="transmembrane region" description="Helical" evidence="1">
    <location>
        <begin position="6"/>
        <end position="24"/>
    </location>
</feature>
<dbReference type="Proteomes" id="UP000198233">
    <property type="component" value="Chromosome"/>
</dbReference>
<evidence type="ECO:0000313" key="2">
    <source>
        <dbReference type="EMBL" id="ASJ98656.1"/>
    </source>
</evidence>
<feature type="transmembrane region" description="Helical" evidence="1">
    <location>
        <begin position="36"/>
        <end position="60"/>
    </location>
</feature>
<accession>A0AAC9U5U8</accession>
<reference evidence="2 3" key="1">
    <citation type="submission" date="2017-06" db="EMBL/GenBank/DDBJ databases">
        <title>Complete genome sequence of Shewanella marisflavi EP1 associated with anaerobic 2,4-dinitrotoluene reduction and salt tolerance.</title>
        <authorList>
            <person name="Huang J."/>
        </authorList>
    </citation>
    <scope>NUCLEOTIDE SEQUENCE [LARGE SCALE GENOMIC DNA]</scope>
    <source>
        <strain evidence="2 3">EP1</strain>
    </source>
</reference>
<gene>
    <name evidence="2" type="ORF">CFF01_11310</name>
</gene>
<evidence type="ECO:0000256" key="1">
    <source>
        <dbReference type="SAM" id="Phobius"/>
    </source>
</evidence>
<dbReference type="KEGG" id="smav:CFF01_11310"/>
<name>A0AAC9U5U8_9GAMM</name>
<feature type="transmembrane region" description="Helical" evidence="1">
    <location>
        <begin position="66"/>
        <end position="86"/>
    </location>
</feature>
<keyword evidence="1" id="KW-0812">Transmembrane</keyword>
<organism evidence="2 3">
    <name type="scientific">Shewanella marisflavi</name>
    <dbReference type="NCBI Taxonomy" id="260364"/>
    <lineage>
        <taxon>Bacteria</taxon>
        <taxon>Pseudomonadati</taxon>
        <taxon>Pseudomonadota</taxon>
        <taxon>Gammaproteobacteria</taxon>
        <taxon>Alteromonadales</taxon>
        <taxon>Shewanellaceae</taxon>
        <taxon>Shewanella</taxon>
    </lineage>
</organism>
<feature type="transmembrane region" description="Helical" evidence="1">
    <location>
        <begin position="98"/>
        <end position="116"/>
    </location>
</feature>
<proteinExistence type="predicted"/>
<keyword evidence="1" id="KW-0472">Membrane</keyword>
<evidence type="ECO:0000313" key="3">
    <source>
        <dbReference type="Proteomes" id="UP000198233"/>
    </source>
</evidence>
<protein>
    <submittedName>
        <fullName evidence="2">Uncharacterized protein</fullName>
    </submittedName>
</protein>
<dbReference type="AlphaFoldDB" id="A0AAC9U5U8"/>
<sequence length="119" mass="12795">MLNPVVVPLLPIVGLLTANLNALIRGEQKLSIPIGLKTLTAAACAFACVWFALLITAIYGGGESDSFAGIEVLMFFALGFLLYRFVDLSRLLGASAQVWLYRLSLPLIVMACHGVINWG</sequence>